<evidence type="ECO:0000256" key="2">
    <source>
        <dbReference type="SAM" id="Phobius"/>
    </source>
</evidence>
<feature type="transmembrane region" description="Helical" evidence="2">
    <location>
        <begin position="7"/>
        <end position="24"/>
    </location>
</feature>
<feature type="region of interest" description="Disordered" evidence="1">
    <location>
        <begin position="57"/>
        <end position="96"/>
    </location>
</feature>
<name>A0A942UPB7_9BACI</name>
<feature type="compositionally biased region" description="Basic residues" evidence="1">
    <location>
        <begin position="85"/>
        <end position="96"/>
    </location>
</feature>
<keyword evidence="2" id="KW-0472">Membrane</keyword>
<comment type="caution">
    <text evidence="3">The sequence shown here is derived from an EMBL/GenBank/DDBJ whole genome shotgun (WGS) entry which is preliminary data.</text>
</comment>
<reference evidence="3 4" key="1">
    <citation type="submission" date="2021-05" db="EMBL/GenBank/DDBJ databases">
        <title>Novel Bacillus species.</title>
        <authorList>
            <person name="Liu G."/>
        </authorList>
    </citation>
    <scope>NUCLEOTIDE SEQUENCE [LARGE SCALE GENOMIC DNA]</scope>
    <source>
        <strain evidence="3 4">FJAT-49682</strain>
    </source>
</reference>
<feature type="transmembrane region" description="Helical" evidence="2">
    <location>
        <begin position="30"/>
        <end position="51"/>
    </location>
</feature>
<keyword evidence="2" id="KW-0812">Transmembrane</keyword>
<dbReference type="EMBL" id="JAGYPN010000001">
    <property type="protein sequence ID" value="MBS4222398.1"/>
    <property type="molecule type" value="Genomic_DNA"/>
</dbReference>
<keyword evidence="4" id="KW-1185">Reference proteome</keyword>
<evidence type="ECO:0000256" key="1">
    <source>
        <dbReference type="SAM" id="MobiDB-lite"/>
    </source>
</evidence>
<dbReference type="NCBIfam" id="NF041554">
    <property type="entry name" value="SA1362_fam"/>
    <property type="match status" value="1"/>
</dbReference>
<sequence length="115" mass="13044">MNVRNWIVGIVSILSLIGLGSFMFNNPAGLFKQLLFMGIAVAAFYVIYRIWMSKRPGGNDRRSFAKAAKLSKRRNRRAGENVRNHALKKPLRKKSAAHLTVIEGKKSKKKDRAIF</sequence>
<proteinExistence type="predicted"/>
<evidence type="ECO:0000313" key="3">
    <source>
        <dbReference type="EMBL" id="MBS4222398.1"/>
    </source>
</evidence>
<protein>
    <submittedName>
        <fullName evidence="3">Uncharacterized protein</fullName>
    </submittedName>
</protein>
<dbReference type="Proteomes" id="UP000676456">
    <property type="component" value="Unassembled WGS sequence"/>
</dbReference>
<dbReference type="AlphaFoldDB" id="A0A942UPB7"/>
<gene>
    <name evidence="3" type="ORF">KHA91_06440</name>
</gene>
<organism evidence="3 4">
    <name type="scientific">Lederbergia citrea</name>
    <dbReference type="NCBI Taxonomy" id="2833581"/>
    <lineage>
        <taxon>Bacteria</taxon>
        <taxon>Bacillati</taxon>
        <taxon>Bacillota</taxon>
        <taxon>Bacilli</taxon>
        <taxon>Bacillales</taxon>
        <taxon>Bacillaceae</taxon>
        <taxon>Lederbergia</taxon>
    </lineage>
</organism>
<dbReference type="InterPro" id="IPR048110">
    <property type="entry name" value="SA1362/YqhP-like"/>
</dbReference>
<keyword evidence="2" id="KW-1133">Transmembrane helix</keyword>
<accession>A0A942UPB7</accession>
<evidence type="ECO:0000313" key="4">
    <source>
        <dbReference type="Proteomes" id="UP000676456"/>
    </source>
</evidence>
<dbReference type="RefSeq" id="WP_213097351.1">
    <property type="nucleotide sequence ID" value="NZ_JAGYPN010000001.1"/>
</dbReference>